<dbReference type="PANTHER" id="PTHR11265:SF0">
    <property type="entry name" value="12S RRNA N4-METHYLCYTIDINE METHYLTRANSFERASE"/>
    <property type="match status" value="1"/>
</dbReference>
<dbReference type="RefSeq" id="WP_154543175.1">
    <property type="nucleotide sequence ID" value="NZ_VULO01000002.1"/>
</dbReference>
<name>A0A6N7W581_9ACTO</name>
<feature type="binding site" evidence="7">
    <location>
        <position position="58"/>
    </location>
    <ligand>
        <name>S-adenosyl-L-methionine</name>
        <dbReference type="ChEBI" id="CHEBI:59789"/>
    </ligand>
</feature>
<dbReference type="Gene3D" id="1.10.150.170">
    <property type="entry name" value="Putative methyltransferase TM0872, insert domain"/>
    <property type="match status" value="1"/>
</dbReference>
<dbReference type="GO" id="GO:0070475">
    <property type="term" value="P:rRNA base methylation"/>
    <property type="evidence" value="ECO:0007669"/>
    <property type="project" value="UniProtKB-UniRule"/>
</dbReference>
<dbReference type="Gene3D" id="3.40.50.150">
    <property type="entry name" value="Vaccinia Virus protein VP39"/>
    <property type="match status" value="1"/>
</dbReference>
<evidence type="ECO:0000256" key="1">
    <source>
        <dbReference type="ARBA" id="ARBA00010396"/>
    </source>
</evidence>
<proteinExistence type="inferred from homology"/>
<evidence type="ECO:0000256" key="5">
    <source>
        <dbReference type="ARBA" id="ARBA00022679"/>
    </source>
</evidence>
<keyword evidence="6 7" id="KW-0949">S-adenosyl-L-methionine</keyword>
<dbReference type="HAMAP" id="MF_01007">
    <property type="entry name" value="16SrRNA_methyltr_H"/>
    <property type="match status" value="1"/>
</dbReference>
<sequence>MGQAARMHIPVLRDRCVALLEPALREPGSLFVDATLGLGGHTEAVLTQCPHAIAIGIDRDPQALQLATERLVRFGDRFTPFEATFDQIDEIQQPVSAVLMDLGVSSLQLDQADRGFAYAQDGPLDMRMNRNEGQSAAELLNTADHGTLTRILRDYGEEKFASKIARRIVDQRQRRPWSTTGQLAQLIDETIPAPARRRGGNPAKRTFQALRIAVNDELGILERTLPKALRSLRIGGRMAVESYHSLEDKAVKRVFSRGLTDTAPAGLPVIPQEDARRLKALTRGAEKADEEEIARNPRAKSVRLRAVELVRPWEDR</sequence>
<dbReference type="InterPro" id="IPR029063">
    <property type="entry name" value="SAM-dependent_MTases_sf"/>
</dbReference>
<evidence type="ECO:0000256" key="7">
    <source>
        <dbReference type="HAMAP-Rule" id="MF_01007"/>
    </source>
</evidence>
<dbReference type="AlphaFoldDB" id="A0A6N7W581"/>
<comment type="function">
    <text evidence="7">Specifically methylates the N4 position of cytidine in position 1402 (C1402) of 16S rRNA.</text>
</comment>
<comment type="caution">
    <text evidence="8">The sequence shown here is derived from an EMBL/GenBank/DDBJ whole genome shotgun (WGS) entry which is preliminary data.</text>
</comment>
<accession>A0A6N7W581</accession>
<dbReference type="SUPFAM" id="SSF53335">
    <property type="entry name" value="S-adenosyl-L-methionine-dependent methyltransferases"/>
    <property type="match status" value="1"/>
</dbReference>
<keyword evidence="9" id="KW-1185">Reference proteome</keyword>
<dbReference type="PANTHER" id="PTHR11265">
    <property type="entry name" value="S-ADENOSYL-METHYLTRANSFERASE MRAW"/>
    <property type="match status" value="1"/>
</dbReference>
<comment type="similarity">
    <text evidence="1 7">Belongs to the methyltransferase superfamily. RsmH family.</text>
</comment>
<keyword evidence="2 7" id="KW-0963">Cytoplasm</keyword>
<feature type="binding site" evidence="7">
    <location>
        <begin position="39"/>
        <end position="41"/>
    </location>
    <ligand>
        <name>S-adenosyl-L-methionine</name>
        <dbReference type="ChEBI" id="CHEBI:59789"/>
    </ligand>
</feature>
<dbReference type="InterPro" id="IPR002903">
    <property type="entry name" value="RsmH"/>
</dbReference>
<dbReference type="PIRSF" id="PIRSF004486">
    <property type="entry name" value="MraW"/>
    <property type="match status" value="1"/>
</dbReference>
<dbReference type="Proteomes" id="UP000470875">
    <property type="component" value="Unassembled WGS sequence"/>
</dbReference>
<feature type="binding site" evidence="7">
    <location>
        <position position="85"/>
    </location>
    <ligand>
        <name>S-adenosyl-L-methionine</name>
        <dbReference type="ChEBI" id="CHEBI:59789"/>
    </ligand>
</feature>
<protein>
    <recommendedName>
        <fullName evidence="7">Ribosomal RNA small subunit methyltransferase H</fullName>
        <ecNumber evidence="7">2.1.1.199</ecNumber>
    </recommendedName>
    <alternativeName>
        <fullName evidence="7">16S rRNA m(4)C1402 methyltransferase</fullName>
    </alternativeName>
    <alternativeName>
        <fullName evidence="7">rRNA (cytosine-N(4)-)-methyltransferase RsmH</fullName>
    </alternativeName>
</protein>
<keyword evidence="5 7" id="KW-0808">Transferase</keyword>
<keyword evidence="3 7" id="KW-0698">rRNA processing</keyword>
<dbReference type="EMBL" id="VULO01000002">
    <property type="protein sequence ID" value="MSS83612.1"/>
    <property type="molecule type" value="Genomic_DNA"/>
</dbReference>
<keyword evidence="4 7" id="KW-0489">Methyltransferase</keyword>
<reference evidence="8 9" key="1">
    <citation type="submission" date="2019-08" db="EMBL/GenBank/DDBJ databases">
        <title>In-depth cultivation of the pig gut microbiome towards novel bacterial diversity and tailored functional studies.</title>
        <authorList>
            <person name="Wylensek D."/>
            <person name="Hitch T.C.A."/>
            <person name="Clavel T."/>
        </authorList>
    </citation>
    <scope>NUCLEOTIDE SEQUENCE [LARGE SCALE GENOMIC DNA]</scope>
    <source>
        <strain evidence="8 9">WB03_NA08</strain>
    </source>
</reference>
<evidence type="ECO:0000256" key="6">
    <source>
        <dbReference type="ARBA" id="ARBA00022691"/>
    </source>
</evidence>
<evidence type="ECO:0000256" key="2">
    <source>
        <dbReference type="ARBA" id="ARBA00022490"/>
    </source>
</evidence>
<comment type="catalytic activity">
    <reaction evidence="7">
        <text>cytidine(1402) in 16S rRNA + S-adenosyl-L-methionine = N(4)-methylcytidine(1402) in 16S rRNA + S-adenosyl-L-homocysteine + H(+)</text>
        <dbReference type="Rhea" id="RHEA:42928"/>
        <dbReference type="Rhea" id="RHEA-COMP:10286"/>
        <dbReference type="Rhea" id="RHEA-COMP:10287"/>
        <dbReference type="ChEBI" id="CHEBI:15378"/>
        <dbReference type="ChEBI" id="CHEBI:57856"/>
        <dbReference type="ChEBI" id="CHEBI:59789"/>
        <dbReference type="ChEBI" id="CHEBI:74506"/>
        <dbReference type="ChEBI" id="CHEBI:82748"/>
        <dbReference type="EC" id="2.1.1.199"/>
    </reaction>
</comment>
<comment type="subcellular location">
    <subcellularLocation>
        <location evidence="7">Cytoplasm</location>
    </subcellularLocation>
</comment>
<evidence type="ECO:0000256" key="3">
    <source>
        <dbReference type="ARBA" id="ARBA00022552"/>
    </source>
</evidence>
<gene>
    <name evidence="7 8" type="primary">rsmH</name>
    <name evidence="8" type="ORF">FYJ24_02295</name>
</gene>
<dbReference type="SUPFAM" id="SSF81799">
    <property type="entry name" value="Putative methyltransferase TM0872, insert domain"/>
    <property type="match status" value="1"/>
</dbReference>
<dbReference type="EC" id="2.1.1.199" evidence="7"/>
<dbReference type="InterPro" id="IPR023397">
    <property type="entry name" value="SAM-dep_MeTrfase_MraW_recog"/>
</dbReference>
<dbReference type="GO" id="GO:0071424">
    <property type="term" value="F:rRNA (cytosine-N4-)-methyltransferase activity"/>
    <property type="evidence" value="ECO:0007669"/>
    <property type="project" value="UniProtKB-UniRule"/>
</dbReference>
<dbReference type="FunFam" id="1.10.150.170:FF:000001">
    <property type="entry name" value="Ribosomal RNA small subunit methyltransferase H"/>
    <property type="match status" value="1"/>
</dbReference>
<evidence type="ECO:0000313" key="9">
    <source>
        <dbReference type="Proteomes" id="UP000470875"/>
    </source>
</evidence>
<evidence type="ECO:0000256" key="4">
    <source>
        <dbReference type="ARBA" id="ARBA00022603"/>
    </source>
</evidence>
<organism evidence="8 9">
    <name type="scientific">Scrofimicrobium canadense</name>
    <dbReference type="NCBI Taxonomy" id="2652290"/>
    <lineage>
        <taxon>Bacteria</taxon>
        <taxon>Bacillati</taxon>
        <taxon>Actinomycetota</taxon>
        <taxon>Actinomycetes</taxon>
        <taxon>Actinomycetales</taxon>
        <taxon>Actinomycetaceae</taxon>
        <taxon>Scrofimicrobium</taxon>
    </lineage>
</organism>
<dbReference type="Pfam" id="PF01795">
    <property type="entry name" value="Methyltransf_5"/>
    <property type="match status" value="1"/>
</dbReference>
<feature type="binding site" evidence="7">
    <location>
        <position position="108"/>
    </location>
    <ligand>
        <name>S-adenosyl-L-methionine</name>
        <dbReference type="ChEBI" id="CHEBI:59789"/>
    </ligand>
</feature>
<dbReference type="GO" id="GO:0005737">
    <property type="term" value="C:cytoplasm"/>
    <property type="evidence" value="ECO:0007669"/>
    <property type="project" value="UniProtKB-SubCell"/>
</dbReference>
<evidence type="ECO:0000313" key="8">
    <source>
        <dbReference type="EMBL" id="MSS83612.1"/>
    </source>
</evidence>
<feature type="binding site" evidence="7">
    <location>
        <position position="101"/>
    </location>
    <ligand>
        <name>S-adenosyl-L-methionine</name>
        <dbReference type="ChEBI" id="CHEBI:59789"/>
    </ligand>
</feature>
<dbReference type="NCBIfam" id="TIGR00006">
    <property type="entry name" value="16S rRNA (cytosine(1402)-N(4))-methyltransferase RsmH"/>
    <property type="match status" value="1"/>
</dbReference>